<evidence type="ECO:0000259" key="6">
    <source>
        <dbReference type="PROSITE" id="PS51007"/>
    </source>
</evidence>
<sequence length="325" mass="35962">MKKVFKVLGYILLFIVIVVVGLGVYVKTAFPNVGPAREMKVELTPERIKRGEYLANSVTVCMDCHSKRDWTKFSGPITPGTLGQGGDEFNQKMGFPGVYFAANITPAGIGDWTDGEIFRAITEGVRKNGKPIFPVMPHASYGKLDEEDIKSVIAYIRTLPSIENAVTESQSDFPMNFIINTIPAKANLQKMPVPTDTVNYGKYMVTAAACFDCHTQVDKGEFLKGMDFGGGRSFEMPGGVLSSANISPDVKTGIGSWSQEQFLNKFKTYRDSSIYTKTVAPADFNSLMPWSMYAQMKDEDLKAIYAYLRTVKPVSNAVEKFKPKN</sequence>
<name>A0A2S5AAC0_9SPHI</name>
<feature type="domain" description="Cytochrome c" evidence="6">
    <location>
        <begin position="196"/>
        <end position="312"/>
    </location>
</feature>
<accession>A0A2S5AAC0</accession>
<dbReference type="PROSITE" id="PS51007">
    <property type="entry name" value="CYTC"/>
    <property type="match status" value="2"/>
</dbReference>
<keyword evidence="3 4" id="KW-0408">Iron</keyword>
<feature type="transmembrane region" description="Helical" evidence="5">
    <location>
        <begin position="7"/>
        <end position="26"/>
    </location>
</feature>
<evidence type="ECO:0000256" key="4">
    <source>
        <dbReference type="PROSITE-ProRule" id="PRU00433"/>
    </source>
</evidence>
<organism evidence="7 8">
    <name type="scientific">Solitalea longa</name>
    <dbReference type="NCBI Taxonomy" id="2079460"/>
    <lineage>
        <taxon>Bacteria</taxon>
        <taxon>Pseudomonadati</taxon>
        <taxon>Bacteroidota</taxon>
        <taxon>Sphingobacteriia</taxon>
        <taxon>Sphingobacteriales</taxon>
        <taxon>Sphingobacteriaceae</taxon>
        <taxon>Solitalea</taxon>
    </lineage>
</organism>
<dbReference type="RefSeq" id="WP_103787434.1">
    <property type="nucleotide sequence ID" value="NZ_PQVF01000001.1"/>
</dbReference>
<keyword evidence="5" id="KW-0472">Membrane</keyword>
<evidence type="ECO:0000256" key="1">
    <source>
        <dbReference type="ARBA" id="ARBA00022617"/>
    </source>
</evidence>
<dbReference type="AlphaFoldDB" id="A0A2S5AAC0"/>
<comment type="caution">
    <text evidence="7">The sequence shown here is derived from an EMBL/GenBank/DDBJ whole genome shotgun (WGS) entry which is preliminary data.</text>
</comment>
<dbReference type="EMBL" id="PQVF01000001">
    <property type="protein sequence ID" value="POY39332.1"/>
    <property type="molecule type" value="Genomic_DNA"/>
</dbReference>
<dbReference type="PANTHER" id="PTHR35008:SF4">
    <property type="entry name" value="BLL4482 PROTEIN"/>
    <property type="match status" value="1"/>
</dbReference>
<keyword evidence="5" id="KW-1133">Transmembrane helix</keyword>
<dbReference type="Pfam" id="PF00034">
    <property type="entry name" value="Cytochrom_C"/>
    <property type="match status" value="1"/>
</dbReference>
<dbReference type="InterPro" id="IPR009056">
    <property type="entry name" value="Cyt_c-like_dom"/>
</dbReference>
<dbReference type="GO" id="GO:0046872">
    <property type="term" value="F:metal ion binding"/>
    <property type="evidence" value="ECO:0007669"/>
    <property type="project" value="UniProtKB-KW"/>
</dbReference>
<proteinExistence type="predicted"/>
<keyword evidence="8" id="KW-1185">Reference proteome</keyword>
<keyword evidence="1 4" id="KW-0349">Heme</keyword>
<dbReference type="Gene3D" id="1.10.760.10">
    <property type="entry name" value="Cytochrome c-like domain"/>
    <property type="match status" value="2"/>
</dbReference>
<dbReference type="Proteomes" id="UP000236893">
    <property type="component" value="Unassembled WGS sequence"/>
</dbReference>
<dbReference type="InterPro" id="IPR036909">
    <property type="entry name" value="Cyt_c-like_dom_sf"/>
</dbReference>
<keyword evidence="2 4" id="KW-0479">Metal-binding</keyword>
<dbReference type="GO" id="GO:0009055">
    <property type="term" value="F:electron transfer activity"/>
    <property type="evidence" value="ECO:0007669"/>
    <property type="project" value="InterPro"/>
</dbReference>
<keyword evidence="5" id="KW-0812">Transmembrane</keyword>
<evidence type="ECO:0000313" key="7">
    <source>
        <dbReference type="EMBL" id="POY39332.1"/>
    </source>
</evidence>
<feature type="domain" description="Cytochrome c" evidence="6">
    <location>
        <begin position="46"/>
        <end position="160"/>
    </location>
</feature>
<dbReference type="SUPFAM" id="SSF46626">
    <property type="entry name" value="Cytochrome c"/>
    <property type="match status" value="2"/>
</dbReference>
<evidence type="ECO:0000256" key="2">
    <source>
        <dbReference type="ARBA" id="ARBA00022723"/>
    </source>
</evidence>
<evidence type="ECO:0000256" key="5">
    <source>
        <dbReference type="SAM" id="Phobius"/>
    </source>
</evidence>
<reference evidence="7 8" key="1">
    <citation type="submission" date="2018-01" db="EMBL/GenBank/DDBJ databases">
        <authorList>
            <person name="Gaut B.S."/>
            <person name="Morton B.R."/>
            <person name="Clegg M.T."/>
            <person name="Duvall M.R."/>
        </authorList>
    </citation>
    <scope>NUCLEOTIDE SEQUENCE [LARGE SCALE GENOMIC DNA]</scope>
    <source>
        <strain evidence="7 8">HR-AV</strain>
    </source>
</reference>
<dbReference type="OrthoDB" id="9809720at2"/>
<gene>
    <name evidence="7" type="ORF">C3K47_02200</name>
</gene>
<dbReference type="InterPro" id="IPR051459">
    <property type="entry name" value="Cytochrome_c-type_DH"/>
</dbReference>
<dbReference type="PANTHER" id="PTHR35008">
    <property type="entry name" value="BLL4482 PROTEIN-RELATED"/>
    <property type="match status" value="1"/>
</dbReference>
<protein>
    <submittedName>
        <fullName evidence="7">Cytochrome C</fullName>
    </submittedName>
</protein>
<evidence type="ECO:0000256" key="3">
    <source>
        <dbReference type="ARBA" id="ARBA00023004"/>
    </source>
</evidence>
<evidence type="ECO:0000313" key="8">
    <source>
        <dbReference type="Proteomes" id="UP000236893"/>
    </source>
</evidence>
<dbReference type="GO" id="GO:0020037">
    <property type="term" value="F:heme binding"/>
    <property type="evidence" value="ECO:0007669"/>
    <property type="project" value="InterPro"/>
</dbReference>